<name>A0A1I4JTX1_9ACTN</name>
<dbReference type="Proteomes" id="UP000198928">
    <property type="component" value="Unassembled WGS sequence"/>
</dbReference>
<accession>A0A1I4JTX1</accession>
<organism evidence="1 2">
    <name type="scientific">Streptomyces pini</name>
    <dbReference type="NCBI Taxonomy" id="1520580"/>
    <lineage>
        <taxon>Bacteria</taxon>
        <taxon>Bacillati</taxon>
        <taxon>Actinomycetota</taxon>
        <taxon>Actinomycetes</taxon>
        <taxon>Kitasatosporales</taxon>
        <taxon>Streptomycetaceae</taxon>
        <taxon>Streptomyces</taxon>
    </lineage>
</organism>
<gene>
    <name evidence="1" type="ORF">SAMN05192584_12472</name>
</gene>
<dbReference type="EMBL" id="FOSG01000024">
    <property type="protein sequence ID" value="SFL69556.1"/>
    <property type="molecule type" value="Genomic_DNA"/>
</dbReference>
<proteinExistence type="predicted"/>
<dbReference type="AlphaFoldDB" id="A0A1I4JTX1"/>
<evidence type="ECO:0000313" key="1">
    <source>
        <dbReference type="EMBL" id="SFL69556.1"/>
    </source>
</evidence>
<evidence type="ECO:0000313" key="2">
    <source>
        <dbReference type="Proteomes" id="UP000198928"/>
    </source>
</evidence>
<sequence>MTGAIAALLSRSTARYQVRTETLRALRESRRATYASYAETIDHYLDKLSDTLIPLGRVKRFPEQRGIWIEKAHTRWNEALKYRQNEVDTQRVLLQLDATRPVAEASLEMATWCALLSRATGRAIAELKGQDLDTGPLSPPSPQYVQLLLTEGFDPEKPDLDQMQSRARDAYSDFLSTAAADLGENGVLA</sequence>
<protein>
    <submittedName>
        <fullName evidence="1">Uncharacterized protein</fullName>
    </submittedName>
</protein>
<keyword evidence="2" id="KW-1185">Reference proteome</keyword>
<reference evidence="2" key="1">
    <citation type="submission" date="2016-10" db="EMBL/GenBank/DDBJ databases">
        <authorList>
            <person name="Varghese N."/>
            <person name="Submissions S."/>
        </authorList>
    </citation>
    <scope>NUCLEOTIDE SEQUENCE [LARGE SCALE GENOMIC DNA]</scope>
    <source>
        <strain evidence="2">PL19</strain>
    </source>
</reference>